<organism evidence="2 3">
    <name type="scientific">Halomonas cupida</name>
    <dbReference type="NCBI Taxonomy" id="44933"/>
    <lineage>
        <taxon>Bacteria</taxon>
        <taxon>Pseudomonadati</taxon>
        <taxon>Pseudomonadota</taxon>
        <taxon>Gammaproteobacteria</taxon>
        <taxon>Oceanospirillales</taxon>
        <taxon>Halomonadaceae</taxon>
        <taxon>Halomonas</taxon>
    </lineage>
</organism>
<dbReference type="InterPro" id="IPR036412">
    <property type="entry name" value="HAD-like_sf"/>
</dbReference>
<evidence type="ECO:0000313" key="3">
    <source>
        <dbReference type="Proteomes" id="UP000184123"/>
    </source>
</evidence>
<dbReference type="Proteomes" id="UP000321726">
    <property type="component" value="Unassembled WGS sequence"/>
</dbReference>
<dbReference type="InterPro" id="IPR023198">
    <property type="entry name" value="PGP-like_dom2"/>
</dbReference>
<dbReference type="RefSeq" id="WP_073433291.1">
    <property type="nucleotide sequence ID" value="NZ_BJXU01000016.1"/>
</dbReference>
<dbReference type="PANTHER" id="PTHR43434:SF24">
    <property type="entry name" value="HYDROLASE-RELATED"/>
    <property type="match status" value="1"/>
</dbReference>
<protein>
    <submittedName>
        <fullName evidence="1">Hydrolase</fullName>
    </submittedName>
    <submittedName>
        <fullName evidence="2">Phosphoglycolate phosphatase</fullName>
    </submittedName>
</protein>
<proteinExistence type="predicted"/>
<dbReference type="InterPro" id="IPR050155">
    <property type="entry name" value="HAD-like_hydrolase_sf"/>
</dbReference>
<dbReference type="GO" id="GO:0008967">
    <property type="term" value="F:phosphoglycolate phosphatase activity"/>
    <property type="evidence" value="ECO:0007669"/>
    <property type="project" value="TreeGrafter"/>
</dbReference>
<dbReference type="GO" id="GO:0005829">
    <property type="term" value="C:cytosol"/>
    <property type="evidence" value="ECO:0007669"/>
    <property type="project" value="TreeGrafter"/>
</dbReference>
<gene>
    <name evidence="1" type="ORF">HCU01_04920</name>
    <name evidence="2" type="ORF">SAMN05660971_00350</name>
</gene>
<dbReference type="SFLD" id="SFLDS00003">
    <property type="entry name" value="Haloacid_Dehalogenase"/>
    <property type="match status" value="1"/>
</dbReference>
<dbReference type="EMBL" id="FRCA01000001">
    <property type="protein sequence ID" value="SHL37421.1"/>
    <property type="molecule type" value="Genomic_DNA"/>
</dbReference>
<dbReference type="InterPro" id="IPR041492">
    <property type="entry name" value="HAD_2"/>
</dbReference>
<dbReference type="SUPFAM" id="SSF56784">
    <property type="entry name" value="HAD-like"/>
    <property type="match status" value="1"/>
</dbReference>
<dbReference type="NCBIfam" id="TIGR01549">
    <property type="entry name" value="HAD-SF-IA-v1"/>
    <property type="match status" value="1"/>
</dbReference>
<reference evidence="2 3" key="1">
    <citation type="submission" date="2016-11" db="EMBL/GenBank/DDBJ databases">
        <authorList>
            <person name="Jaros S."/>
            <person name="Januszkiewicz K."/>
            <person name="Wedrychowicz H."/>
        </authorList>
    </citation>
    <scope>NUCLEOTIDE SEQUENCE [LARGE SCALE GENOMIC DNA]</scope>
    <source>
        <strain evidence="2 3">DSM 4740</strain>
    </source>
</reference>
<reference evidence="1 4" key="2">
    <citation type="submission" date="2019-07" db="EMBL/GenBank/DDBJ databases">
        <title>Whole genome shotgun sequence of Halomonas cupida NBRC 102219.</title>
        <authorList>
            <person name="Hosoyama A."/>
            <person name="Uohara A."/>
            <person name="Ohji S."/>
            <person name="Ichikawa N."/>
        </authorList>
    </citation>
    <scope>NUCLEOTIDE SEQUENCE [LARGE SCALE GENOMIC DNA]</scope>
    <source>
        <strain evidence="1 4">NBRC 102219</strain>
    </source>
</reference>
<dbReference type="GO" id="GO:0006281">
    <property type="term" value="P:DNA repair"/>
    <property type="evidence" value="ECO:0007669"/>
    <property type="project" value="TreeGrafter"/>
</dbReference>
<dbReference type="STRING" id="44933.SAMN05660971_00350"/>
<dbReference type="InterPro" id="IPR023214">
    <property type="entry name" value="HAD_sf"/>
</dbReference>
<dbReference type="InterPro" id="IPR006439">
    <property type="entry name" value="HAD-SF_hydro_IA"/>
</dbReference>
<dbReference type="Gene3D" id="3.40.50.1000">
    <property type="entry name" value="HAD superfamily/HAD-like"/>
    <property type="match status" value="1"/>
</dbReference>
<dbReference type="OrthoDB" id="9782449at2"/>
<dbReference type="PANTHER" id="PTHR43434">
    <property type="entry name" value="PHOSPHOGLYCOLATE PHOSPHATASE"/>
    <property type="match status" value="1"/>
</dbReference>
<name>A0A1M7A3U6_9GAMM</name>
<evidence type="ECO:0000313" key="1">
    <source>
        <dbReference type="EMBL" id="GEN22543.1"/>
    </source>
</evidence>
<dbReference type="SFLD" id="SFLDG01129">
    <property type="entry name" value="C1.5:_HAD__Beta-PGM__Phosphata"/>
    <property type="match status" value="1"/>
</dbReference>
<sequence>MRYELVIFDWDGTLMDSIARIVSSMQAAALDVGWGALEAAAVRNIVGLGLPEAIAELCPRITAGQAEALKERYAWYFVTGSEADMSWYPGVEQGLAQLAATPGMRLAVATGKSRKGLNRAFSEHSIEPLFAASRTADETRSKPNPQMLEELLVELEVPVERAVMVGDTEYDMAMAAALGMDGIAVSYGVHSRERLQACRPVVMADDFQAVMDALLSRGS</sequence>
<accession>A0A1M7A3U6</accession>
<dbReference type="Pfam" id="PF13419">
    <property type="entry name" value="HAD_2"/>
    <property type="match status" value="1"/>
</dbReference>
<keyword evidence="4" id="KW-1185">Reference proteome</keyword>
<evidence type="ECO:0000313" key="2">
    <source>
        <dbReference type="EMBL" id="SHL37421.1"/>
    </source>
</evidence>
<evidence type="ECO:0000313" key="4">
    <source>
        <dbReference type="Proteomes" id="UP000321726"/>
    </source>
</evidence>
<dbReference type="Proteomes" id="UP000184123">
    <property type="component" value="Unassembled WGS sequence"/>
</dbReference>
<dbReference type="AlphaFoldDB" id="A0A1M7A3U6"/>
<dbReference type="Gene3D" id="1.10.150.240">
    <property type="entry name" value="Putative phosphatase, domain 2"/>
    <property type="match status" value="1"/>
</dbReference>
<dbReference type="EMBL" id="BJXU01000016">
    <property type="protein sequence ID" value="GEN22543.1"/>
    <property type="molecule type" value="Genomic_DNA"/>
</dbReference>
<keyword evidence="1" id="KW-0378">Hydrolase</keyword>